<protein>
    <submittedName>
        <fullName evidence="1">Gp86</fullName>
    </submittedName>
</protein>
<dbReference type="RefSeq" id="YP_717753.1">
    <property type="nucleotide sequence ID" value="NC_008296.2"/>
</dbReference>
<proteinExistence type="predicted"/>
<keyword evidence="2" id="KW-1185">Reference proteome</keyword>
<organismHost>
    <name type="scientific">Synechococcus</name>
    <dbReference type="NCBI Taxonomy" id="1129"/>
</organismHost>
<dbReference type="GeneID" id="4239086"/>
<reference evidence="1 2" key="1">
    <citation type="journal article" date="2007" name="Environ. Microbiol.">
        <title>Genomic and structural analysis of Syn9, a cyanophage infecting marine Prochlorococcus and Synechococcus.</title>
        <authorList>
            <person name="Weigele P.R."/>
            <person name="Pope W.H."/>
            <person name="Pedulla M.L."/>
            <person name="Houtz J.M."/>
            <person name="Smith A.L."/>
            <person name="Conway J.F."/>
            <person name="King J."/>
            <person name="Hatfull G.F."/>
            <person name="Lawrence J.G."/>
            <person name="Hendrix R.W."/>
        </authorList>
    </citation>
    <scope>NUCLEOTIDE SEQUENCE</scope>
</reference>
<evidence type="ECO:0000313" key="2">
    <source>
        <dbReference type="Proteomes" id="UP000000909"/>
    </source>
</evidence>
<dbReference type="KEGG" id="vg:4239086"/>
<dbReference type="Proteomes" id="UP000000909">
    <property type="component" value="Segment"/>
</dbReference>
<dbReference type="EMBL" id="DQ149023">
    <property type="protein sequence ID" value="ABA47055.1"/>
    <property type="molecule type" value="Genomic_DNA"/>
</dbReference>
<sequence>MKHYQTSFHDQFSYISITLRETVSILFHRLFHRQTNNLWKTRKVKKYVNKSG</sequence>
<evidence type="ECO:0000313" key="1">
    <source>
        <dbReference type="EMBL" id="ABA47055.1"/>
    </source>
</evidence>
<accession>Q0QZE2</accession>
<name>Q0QZE2_BPSYS</name>
<organism evidence="1 2">
    <name type="scientific">Synechococcus phage syn9</name>
    <dbReference type="NCBI Taxonomy" id="382359"/>
    <lineage>
        <taxon>Viruses</taxon>
        <taxon>Duplodnaviria</taxon>
        <taxon>Heunggongvirae</taxon>
        <taxon>Uroviricota</taxon>
        <taxon>Caudoviricetes</taxon>
        <taxon>Pantevenvirales</taxon>
        <taxon>Kyanoviridae</taxon>
        <taxon>Ormenosvirus</taxon>
        <taxon>Ormenosvirus syn9</taxon>
    </lineage>
</organism>